<name>A0A094YY60_ALKAL</name>
<keyword evidence="1" id="KW-0472">Membrane</keyword>
<organism evidence="2 4">
    <name type="scientific">Alkalihalobacillus alcalophilus ATCC 27647 = CGMCC 1.3604</name>
    <dbReference type="NCBI Taxonomy" id="1218173"/>
    <lineage>
        <taxon>Bacteria</taxon>
        <taxon>Bacillati</taxon>
        <taxon>Bacillota</taxon>
        <taxon>Bacilli</taxon>
        <taxon>Bacillales</taxon>
        <taxon>Bacillaceae</taxon>
        <taxon>Alkalihalobacillus</taxon>
    </lineage>
</organism>
<evidence type="ECO:0000256" key="1">
    <source>
        <dbReference type="SAM" id="Phobius"/>
    </source>
</evidence>
<reference evidence="2 4" key="1">
    <citation type="journal article" date="2014" name="Genome Announc.">
        <title>Draft Genome Sequence of Bacillus alcalophilus AV1934, a Classic Alkaliphile Isolated from Human Feces in 1934.</title>
        <authorList>
            <person name="Attie O."/>
            <person name="Jayaprakash A."/>
            <person name="Shah H."/>
            <person name="Paulsen I.T."/>
            <person name="Morino M."/>
            <person name="Takahashi Y."/>
            <person name="Narumi I."/>
            <person name="Sachidanandam R."/>
            <person name="Satoh K."/>
            <person name="Ito M."/>
            <person name="Krulwich T.A."/>
        </authorList>
    </citation>
    <scope>NUCLEOTIDE SEQUENCE [LARGE SCALE GENOMIC DNA]</scope>
    <source>
        <strain evidence="2 4">AV1934</strain>
    </source>
</reference>
<accession>A0A094YY60</accession>
<dbReference type="EMBL" id="ALPT02000010">
    <property type="protein sequence ID" value="KGA98477.1"/>
    <property type="molecule type" value="Genomic_DNA"/>
</dbReference>
<evidence type="ECO:0000313" key="5">
    <source>
        <dbReference type="Proteomes" id="UP000297014"/>
    </source>
</evidence>
<dbReference type="Proteomes" id="UP000002754">
    <property type="component" value="Unassembled WGS sequence"/>
</dbReference>
<evidence type="ECO:0000313" key="2">
    <source>
        <dbReference type="EMBL" id="KGA98477.1"/>
    </source>
</evidence>
<gene>
    <name evidence="3" type="ORF">AJ85_02480</name>
    <name evidence="2" type="ORF">BALCAV_0204440</name>
</gene>
<keyword evidence="1" id="KW-1133">Transmembrane helix</keyword>
<dbReference type="EMBL" id="JALP01000051">
    <property type="protein sequence ID" value="THG91722.1"/>
    <property type="molecule type" value="Genomic_DNA"/>
</dbReference>
<proteinExistence type="predicted"/>
<feature type="transmembrane region" description="Helical" evidence="1">
    <location>
        <begin position="35"/>
        <end position="54"/>
    </location>
</feature>
<reference evidence="3 5" key="2">
    <citation type="submission" date="2014-01" db="EMBL/GenBank/DDBJ databases">
        <title>Draft genome sequencing of Bacillus alcalophilus CGMCC 1.3604.</title>
        <authorList>
            <person name="Yang J."/>
            <person name="Diao L."/>
            <person name="Yang S."/>
        </authorList>
    </citation>
    <scope>NUCLEOTIDE SEQUENCE [LARGE SCALE GENOMIC DNA]</scope>
    <source>
        <strain evidence="3 5">CGMCC 1.3604</strain>
    </source>
</reference>
<sequence length="105" mass="12517">MCIFIDDLGKFKKNIYFFKVNPDLRKGSGGMKTQMKFLICLLVFSIMFIGAWYMDNENRYLDEADGRFQIQQLNGERVKKERLPPRQYIKVVPKQVEELEKESRD</sequence>
<dbReference type="Proteomes" id="UP000297014">
    <property type="component" value="Unassembled WGS sequence"/>
</dbReference>
<keyword evidence="1" id="KW-0812">Transmembrane</keyword>
<dbReference type="AlphaFoldDB" id="A0A094YY60"/>
<keyword evidence="4" id="KW-1185">Reference proteome</keyword>
<evidence type="ECO:0000313" key="4">
    <source>
        <dbReference type="Proteomes" id="UP000002754"/>
    </source>
</evidence>
<dbReference type="STRING" id="1218173.BALCAV_0204440"/>
<protein>
    <submittedName>
        <fullName evidence="2">Uncharacterized protein</fullName>
    </submittedName>
</protein>
<comment type="caution">
    <text evidence="2">The sequence shown here is derived from an EMBL/GenBank/DDBJ whole genome shotgun (WGS) entry which is preliminary data.</text>
</comment>
<evidence type="ECO:0000313" key="3">
    <source>
        <dbReference type="EMBL" id="THG91722.1"/>
    </source>
</evidence>